<protein>
    <recommendedName>
        <fullName evidence="7">Nucleotidyltransferase-like domain-containing protein</fullName>
    </recommendedName>
</protein>
<accession>A0A1B2E336</accession>
<name>A0A1B2E336_9BACL</name>
<dbReference type="InterPro" id="IPR029348">
    <property type="entry name" value="NTF-like"/>
</dbReference>
<proteinExistence type="predicted"/>
<dbReference type="OrthoDB" id="2350973at2"/>
<gene>
    <name evidence="5" type="ORF">BBD40_17070</name>
    <name evidence="4" type="ORF">BBD41_18495</name>
</gene>
<reference evidence="5 6" key="2">
    <citation type="submission" date="2016-12" db="EMBL/GenBank/DDBJ databases">
        <title>Genome sequencing and description of Paenibacillus sp. nov. from high altitude lake in the Indian Trans- Himalayas.</title>
        <authorList>
            <person name="Kiran S."/>
            <person name="Swarnkar M.K."/>
            <person name="Rana A."/>
            <person name="Tewari R."/>
            <person name="Gulati A."/>
        </authorList>
    </citation>
    <scope>NUCLEOTIDE SEQUENCE [LARGE SCALE GENOMIC DNA]</scope>
    <source>
        <strain evidence="5 6">IHBB 9951</strain>
    </source>
</reference>
<sequence>MELANFSLYYGNTVDDGAIGAIAYRNKNDAILGSPVHDFEMNLVVVYDGTPDEPPNQHSMVNGDRCQVISIGMDALEHELLEGEHKVLIRCFLEGDIISDHEDRLAKLRRDFLRFAEPIRERKLFIGFAHFLQKYVDIKLLIKQDRILDAYHTLLEGLHYWAELELIERGIHPEIAVWEQMTGLNTPVRKLYEELTVSTETLDQRLELALLAYEFSMVSKLEKCAALLLRVMRSRRTPWTIQELILHPELAPVAAELQIVLRNLVYRSLVKEAPVCKESWHNGFSTIRYYSEC</sequence>
<keyword evidence="6" id="KW-1185">Reference proteome</keyword>
<evidence type="ECO:0000313" key="4">
    <source>
        <dbReference type="EMBL" id="ANY74406.1"/>
    </source>
</evidence>
<organism evidence="4">
    <name type="scientific">Paenibacillus ihbetae</name>
    <dbReference type="NCBI Taxonomy" id="1870820"/>
    <lineage>
        <taxon>Bacteria</taxon>
        <taxon>Bacillati</taxon>
        <taxon>Bacillota</taxon>
        <taxon>Bacilli</taxon>
        <taxon>Bacillales</taxon>
        <taxon>Paenibacillaceae</taxon>
        <taxon>Paenibacillus</taxon>
    </lineage>
</organism>
<dbReference type="InterPro" id="IPR043519">
    <property type="entry name" value="NT_sf"/>
</dbReference>
<dbReference type="InterPro" id="IPR054515">
    <property type="entry name" value="YgxA-like_substrate-bd"/>
</dbReference>
<evidence type="ECO:0000259" key="1">
    <source>
        <dbReference type="Pfam" id="PF14540"/>
    </source>
</evidence>
<dbReference type="AlphaFoldDB" id="A0A1B2E336"/>
<dbReference type="Pfam" id="PF22339">
    <property type="entry name" value="YgxA-like_sub_bind"/>
    <property type="match status" value="1"/>
</dbReference>
<feature type="domain" description="YgxA-like helix-turn-helix" evidence="2">
    <location>
        <begin position="228"/>
        <end position="272"/>
    </location>
</feature>
<evidence type="ECO:0000259" key="2">
    <source>
        <dbReference type="Pfam" id="PF18576"/>
    </source>
</evidence>
<dbReference type="KEGG" id="pib:BBD41_18495"/>
<dbReference type="Gene3D" id="1.20.120.330">
    <property type="entry name" value="Nucleotidyltransferases domain 2"/>
    <property type="match status" value="1"/>
</dbReference>
<evidence type="ECO:0000313" key="6">
    <source>
        <dbReference type="Proteomes" id="UP000189059"/>
    </source>
</evidence>
<dbReference type="Gene3D" id="3.30.460.10">
    <property type="entry name" value="Beta Polymerase, domain 2"/>
    <property type="match status" value="1"/>
</dbReference>
<dbReference type="InterPro" id="IPR041143">
    <property type="entry name" value="YgxA_HTH"/>
</dbReference>
<dbReference type="Pfam" id="PF14540">
    <property type="entry name" value="NTF-like"/>
    <property type="match status" value="1"/>
</dbReference>
<evidence type="ECO:0000259" key="3">
    <source>
        <dbReference type="Pfam" id="PF22339"/>
    </source>
</evidence>
<feature type="domain" description="YgxA-like substrate binding" evidence="3">
    <location>
        <begin position="123"/>
        <end position="220"/>
    </location>
</feature>
<evidence type="ECO:0008006" key="7">
    <source>
        <dbReference type="Google" id="ProtNLM"/>
    </source>
</evidence>
<dbReference type="EMBL" id="CP016809">
    <property type="protein sequence ID" value="ANY74406.1"/>
    <property type="molecule type" value="Genomic_DNA"/>
</dbReference>
<feature type="domain" description="Nucleotidyltransferase-like" evidence="1">
    <location>
        <begin position="36"/>
        <end position="116"/>
    </location>
</feature>
<dbReference type="EMBL" id="MRVI01000001">
    <property type="protein sequence ID" value="OOC63413.1"/>
    <property type="molecule type" value="Genomic_DNA"/>
</dbReference>
<evidence type="ECO:0000313" key="5">
    <source>
        <dbReference type="EMBL" id="OOC63413.1"/>
    </source>
</evidence>
<reference evidence="4" key="1">
    <citation type="submission" date="2016-08" db="EMBL/GenBank/DDBJ databases">
        <title>Complete Genome Seqeunce of Paenibacillus sp. nov. IHBB 9852 from high altitute lake of Indian trans-Himalayas.</title>
        <authorList>
            <person name="Kiran S."/>
            <person name="Swarnkar M.K."/>
            <person name="Rana A."/>
            <person name="Tewari R."/>
            <person name="Gulati A."/>
        </authorList>
    </citation>
    <scope>NUCLEOTIDE SEQUENCE [LARGE SCALE GENOMIC DNA]</scope>
    <source>
        <strain evidence="4">IHBB 9852</strain>
    </source>
</reference>
<dbReference type="RefSeq" id="WP_077568130.1">
    <property type="nucleotide sequence ID" value="NZ_CP016809.1"/>
</dbReference>
<dbReference type="Pfam" id="PF18576">
    <property type="entry name" value="HTH_52"/>
    <property type="match status" value="1"/>
</dbReference>
<dbReference type="Proteomes" id="UP000189059">
    <property type="component" value="Unassembled WGS sequence"/>
</dbReference>